<keyword evidence="2" id="KW-1185">Reference proteome</keyword>
<dbReference type="Proteomes" id="UP000030672">
    <property type="component" value="Unassembled WGS sequence"/>
</dbReference>
<dbReference type="EMBL" id="KL584852">
    <property type="protein sequence ID" value="KEQ58729.1"/>
    <property type="molecule type" value="Genomic_DNA"/>
</dbReference>
<dbReference type="HOGENOM" id="CLU_792222_0_0_1"/>
<evidence type="ECO:0000313" key="2">
    <source>
        <dbReference type="Proteomes" id="UP000030672"/>
    </source>
</evidence>
<dbReference type="RefSeq" id="XP_040875752.1">
    <property type="nucleotide sequence ID" value="XM_041028786.1"/>
</dbReference>
<proteinExistence type="predicted"/>
<accession>A0A074VI49</accession>
<gene>
    <name evidence="1" type="ORF">M437DRAFT_88267</name>
</gene>
<organism evidence="1 2">
    <name type="scientific">Aureobasidium melanogenum (strain CBS 110374)</name>
    <name type="common">Aureobasidium pullulans var. melanogenum</name>
    <dbReference type="NCBI Taxonomy" id="1043003"/>
    <lineage>
        <taxon>Eukaryota</taxon>
        <taxon>Fungi</taxon>
        <taxon>Dikarya</taxon>
        <taxon>Ascomycota</taxon>
        <taxon>Pezizomycotina</taxon>
        <taxon>Dothideomycetes</taxon>
        <taxon>Dothideomycetidae</taxon>
        <taxon>Dothideales</taxon>
        <taxon>Saccotheciaceae</taxon>
        <taxon>Aureobasidium</taxon>
    </lineage>
</organism>
<sequence length="350" mass="39862">MPHWPVSYLTHQQSDLCELGSRDLTRCPPSCSHRQIIDEKIPLDPEEVRGIPSPEPGLTQSDSQITTLIRGATPTPGLQIRILDPKKNKWGYTPRTRKSDCDACGSGQGSHGFACSALGQRAVDQAFQRVLTTVQHFLTYMLIDDALRALKKMEPIQNRFLSPDIKAEVPSIMLAMGLDWDTTCAHPFLKRLLNLYGLEEGVVCVKGSESTDGGVDMILCLKESFWRAHQTNCDAFNSIPICPIVVQKSSRDDSMERLKKWCLEYFDYLERIQIPHPYDENRWPLPYFVVDGDWWKVGFAIRVGSTVELYDESISSMGWVNGVRKVMIVLQYVIKSTAERHREWYLEHGE</sequence>
<protein>
    <submittedName>
        <fullName evidence="1">Uncharacterized protein</fullName>
    </submittedName>
</protein>
<dbReference type="AlphaFoldDB" id="A0A074VI49"/>
<evidence type="ECO:0000313" key="1">
    <source>
        <dbReference type="EMBL" id="KEQ58729.1"/>
    </source>
</evidence>
<name>A0A074VI49_AURM1</name>
<dbReference type="GeneID" id="63922159"/>
<reference evidence="1 2" key="1">
    <citation type="journal article" date="2014" name="BMC Genomics">
        <title>Genome sequencing of four Aureobasidium pullulans varieties: biotechnological potential, stress tolerance, and description of new species.</title>
        <authorList>
            <person name="Gostin Ar C."/>
            <person name="Ohm R.A."/>
            <person name="Kogej T."/>
            <person name="Sonjak S."/>
            <person name="Turk M."/>
            <person name="Zajc J."/>
            <person name="Zalar P."/>
            <person name="Grube M."/>
            <person name="Sun H."/>
            <person name="Han J."/>
            <person name="Sharma A."/>
            <person name="Chiniquy J."/>
            <person name="Ngan C.Y."/>
            <person name="Lipzen A."/>
            <person name="Barry K."/>
            <person name="Grigoriev I.V."/>
            <person name="Gunde-Cimerman N."/>
        </authorList>
    </citation>
    <scope>NUCLEOTIDE SEQUENCE [LARGE SCALE GENOMIC DNA]</scope>
    <source>
        <strain evidence="1 2">CBS 110374</strain>
    </source>
</reference>